<protein>
    <recommendedName>
        <fullName evidence="1">Reverse transcriptase Ty1/copia-type domain-containing protein</fullName>
    </recommendedName>
</protein>
<gene>
    <name evidence="2" type="ORF">CRG98_008357</name>
</gene>
<reference evidence="2 3" key="1">
    <citation type="submission" date="2017-11" db="EMBL/GenBank/DDBJ databases">
        <title>De-novo sequencing of pomegranate (Punica granatum L.) genome.</title>
        <authorList>
            <person name="Akparov Z."/>
            <person name="Amiraslanov A."/>
            <person name="Hajiyeva S."/>
            <person name="Abbasov M."/>
            <person name="Kaur K."/>
            <person name="Hamwieh A."/>
            <person name="Solovyev V."/>
            <person name="Salamov A."/>
            <person name="Braich B."/>
            <person name="Kosarev P."/>
            <person name="Mahmoud A."/>
            <person name="Hajiyev E."/>
            <person name="Babayeva S."/>
            <person name="Izzatullayeva V."/>
            <person name="Mammadov A."/>
            <person name="Mammadov A."/>
            <person name="Sharifova S."/>
            <person name="Ojaghi J."/>
            <person name="Eynullazada K."/>
            <person name="Bayramov B."/>
            <person name="Abdulazimova A."/>
            <person name="Shahmuradov I."/>
        </authorList>
    </citation>
    <scope>NUCLEOTIDE SEQUENCE [LARGE SCALE GENOMIC DNA]</scope>
    <source>
        <strain evidence="3">cv. AG2017</strain>
        <tissue evidence="2">Leaf</tissue>
    </source>
</reference>
<dbReference type="AlphaFoldDB" id="A0A2I0KS01"/>
<proteinExistence type="predicted"/>
<name>A0A2I0KS01_PUNGR</name>
<evidence type="ECO:0000259" key="1">
    <source>
        <dbReference type="Pfam" id="PF07727"/>
    </source>
</evidence>
<evidence type="ECO:0000313" key="3">
    <source>
        <dbReference type="Proteomes" id="UP000233551"/>
    </source>
</evidence>
<sequence length="141" mass="16487">MTKKMESLWKNQTRELVKPPKNQKIVRVQLGLQEGGNLGRKEFKSRKEIDMMKSQLNGEFEMKDLGAAMKILGMEICKDRVARTLFLSQKGYIEKVLQQFNYASSSRLVRLLLRTLVYLLLCHHPLMRRLSACRGFPMLVW</sequence>
<accession>A0A2I0KS01</accession>
<dbReference type="Pfam" id="PF07727">
    <property type="entry name" value="RVT_2"/>
    <property type="match status" value="1"/>
</dbReference>
<comment type="caution">
    <text evidence="2">The sequence shown here is derived from an EMBL/GenBank/DDBJ whole genome shotgun (WGS) entry which is preliminary data.</text>
</comment>
<dbReference type="InterPro" id="IPR013103">
    <property type="entry name" value="RVT_2"/>
</dbReference>
<feature type="domain" description="Reverse transcriptase Ty1/copia-type" evidence="1">
    <location>
        <begin position="46"/>
        <end position="104"/>
    </location>
</feature>
<organism evidence="2 3">
    <name type="scientific">Punica granatum</name>
    <name type="common">Pomegranate</name>
    <dbReference type="NCBI Taxonomy" id="22663"/>
    <lineage>
        <taxon>Eukaryota</taxon>
        <taxon>Viridiplantae</taxon>
        <taxon>Streptophyta</taxon>
        <taxon>Embryophyta</taxon>
        <taxon>Tracheophyta</taxon>
        <taxon>Spermatophyta</taxon>
        <taxon>Magnoliopsida</taxon>
        <taxon>eudicotyledons</taxon>
        <taxon>Gunneridae</taxon>
        <taxon>Pentapetalae</taxon>
        <taxon>rosids</taxon>
        <taxon>malvids</taxon>
        <taxon>Myrtales</taxon>
        <taxon>Lythraceae</taxon>
        <taxon>Punica</taxon>
    </lineage>
</organism>
<dbReference type="Proteomes" id="UP000233551">
    <property type="component" value="Unassembled WGS sequence"/>
</dbReference>
<evidence type="ECO:0000313" key="2">
    <source>
        <dbReference type="EMBL" id="PKI71257.1"/>
    </source>
</evidence>
<dbReference type="EMBL" id="PGOL01000386">
    <property type="protein sequence ID" value="PKI71257.1"/>
    <property type="molecule type" value="Genomic_DNA"/>
</dbReference>
<keyword evidence="3" id="KW-1185">Reference proteome</keyword>